<dbReference type="RefSeq" id="WP_132816980.1">
    <property type="nucleotide sequence ID" value="NZ_SMKI01000049.1"/>
</dbReference>
<evidence type="ECO:0000313" key="3">
    <source>
        <dbReference type="Proteomes" id="UP000295345"/>
    </source>
</evidence>
<keyword evidence="1" id="KW-0812">Transmembrane</keyword>
<accession>A0A4R4TP20</accession>
<name>A0A4R4TP20_9ACTN</name>
<sequence>MQHRPLRGTLARVRSAASGTSRWLARRRAIAAHQFLRGASYAAGTTVVGLLVVWFQARH</sequence>
<keyword evidence="1" id="KW-0472">Membrane</keyword>
<dbReference type="Proteomes" id="UP000295345">
    <property type="component" value="Unassembled WGS sequence"/>
</dbReference>
<proteinExistence type="predicted"/>
<dbReference type="OrthoDB" id="9880445at2"/>
<feature type="transmembrane region" description="Helical" evidence="1">
    <location>
        <begin position="35"/>
        <end position="57"/>
    </location>
</feature>
<protein>
    <submittedName>
        <fullName evidence="2">Uncharacterized protein</fullName>
    </submittedName>
</protein>
<evidence type="ECO:0000256" key="1">
    <source>
        <dbReference type="SAM" id="Phobius"/>
    </source>
</evidence>
<keyword evidence="3" id="KW-1185">Reference proteome</keyword>
<reference evidence="2 3" key="1">
    <citation type="submission" date="2019-03" db="EMBL/GenBank/DDBJ databases">
        <title>Draft genome sequences of novel Actinobacteria.</title>
        <authorList>
            <person name="Sahin N."/>
            <person name="Ay H."/>
            <person name="Saygin H."/>
        </authorList>
    </citation>
    <scope>NUCLEOTIDE SEQUENCE [LARGE SCALE GENOMIC DNA]</scope>
    <source>
        <strain evidence="2 3">DSM 41900</strain>
    </source>
</reference>
<gene>
    <name evidence="2" type="ORF">E1283_06795</name>
</gene>
<dbReference type="EMBL" id="SMKI01000049">
    <property type="protein sequence ID" value="TDC77654.1"/>
    <property type="molecule type" value="Genomic_DNA"/>
</dbReference>
<comment type="caution">
    <text evidence="2">The sequence shown here is derived from an EMBL/GenBank/DDBJ whole genome shotgun (WGS) entry which is preliminary data.</text>
</comment>
<evidence type="ECO:0000313" key="2">
    <source>
        <dbReference type="EMBL" id="TDC77654.1"/>
    </source>
</evidence>
<dbReference type="AlphaFoldDB" id="A0A4R4TP20"/>
<organism evidence="2 3">
    <name type="scientific">Streptomyces hainanensis</name>
    <dbReference type="NCBI Taxonomy" id="402648"/>
    <lineage>
        <taxon>Bacteria</taxon>
        <taxon>Bacillati</taxon>
        <taxon>Actinomycetota</taxon>
        <taxon>Actinomycetes</taxon>
        <taxon>Kitasatosporales</taxon>
        <taxon>Streptomycetaceae</taxon>
        <taxon>Streptomyces</taxon>
    </lineage>
</organism>
<keyword evidence="1" id="KW-1133">Transmembrane helix</keyword>